<dbReference type="InterPro" id="IPR020615">
    <property type="entry name" value="Thiolase_acyl_enz_int_AS"/>
</dbReference>
<dbReference type="InterPro" id="IPR016039">
    <property type="entry name" value="Thiolase-like"/>
</dbReference>
<protein>
    <submittedName>
        <fullName evidence="3">Lipid-transfer protein</fullName>
    </submittedName>
</protein>
<comment type="caution">
    <text evidence="3">The sequence shown here is derived from an EMBL/GenBank/DDBJ whole genome shotgun (WGS) entry which is preliminary data.</text>
</comment>
<dbReference type="SUPFAM" id="SSF53901">
    <property type="entry name" value="Thiolase-like"/>
    <property type="match status" value="1"/>
</dbReference>
<reference evidence="3 4" key="1">
    <citation type="journal article" date="2012" name="J. Bacteriol.">
        <title>De Novo Genome Project of Cupriavidus basilensis OR16.</title>
        <authorList>
            <person name="Cserhati M."/>
            <person name="Kriszt B."/>
            <person name="Szoboszlay S."/>
            <person name="Toth A."/>
            <person name="Szabo I."/>
            <person name="Tancsics A."/>
            <person name="Nagy I."/>
            <person name="Horvath B."/>
            <person name="Nagy I."/>
            <person name="Kukolya J."/>
        </authorList>
    </citation>
    <scope>NUCLEOTIDE SEQUENCE [LARGE SCALE GENOMIC DNA]</scope>
    <source>
        <strain evidence="3 4">OR16</strain>
    </source>
</reference>
<dbReference type="Pfam" id="PF00108">
    <property type="entry name" value="Thiolase_N"/>
    <property type="match status" value="1"/>
</dbReference>
<feature type="non-terminal residue" evidence="3">
    <location>
        <position position="107"/>
    </location>
</feature>
<sequence length="107" mass="11372">GIPVVNVNNNCSTGSSALFLARQLVESGAVDCALAVGFEQMNPGALKSPWTDRPGAMEHFQTQADALLGQIEVPNALRLFGGAGQAHMRKYGTKLETFARIRAKASQ</sequence>
<dbReference type="Proteomes" id="UP000005808">
    <property type="component" value="Unassembled WGS sequence"/>
</dbReference>
<organism evidence="3 4">
    <name type="scientific">Cupriavidus basilensis OR16</name>
    <dbReference type="NCBI Taxonomy" id="1127483"/>
    <lineage>
        <taxon>Bacteria</taxon>
        <taxon>Pseudomonadati</taxon>
        <taxon>Pseudomonadota</taxon>
        <taxon>Betaproteobacteria</taxon>
        <taxon>Burkholderiales</taxon>
        <taxon>Burkholderiaceae</taxon>
        <taxon>Cupriavidus</taxon>
    </lineage>
</organism>
<evidence type="ECO:0000313" key="4">
    <source>
        <dbReference type="Proteomes" id="UP000005808"/>
    </source>
</evidence>
<dbReference type="PANTHER" id="PTHR42870:SF1">
    <property type="entry name" value="NON-SPECIFIC LIPID-TRANSFER PROTEIN-LIKE 2"/>
    <property type="match status" value="1"/>
</dbReference>
<proteinExistence type="predicted"/>
<dbReference type="GO" id="GO:0016747">
    <property type="term" value="F:acyltransferase activity, transferring groups other than amino-acyl groups"/>
    <property type="evidence" value="ECO:0007669"/>
    <property type="project" value="InterPro"/>
</dbReference>
<dbReference type="Gene3D" id="3.40.47.10">
    <property type="match status" value="1"/>
</dbReference>
<dbReference type="InterPro" id="IPR020616">
    <property type="entry name" value="Thiolase_N"/>
</dbReference>
<evidence type="ECO:0000259" key="2">
    <source>
        <dbReference type="Pfam" id="PF00108"/>
    </source>
</evidence>
<dbReference type="EMBL" id="AHJE01000400">
    <property type="protein sequence ID" value="EHP37423.1"/>
    <property type="molecule type" value="Genomic_DNA"/>
</dbReference>
<dbReference type="PANTHER" id="PTHR42870">
    <property type="entry name" value="ACETYL-COA C-ACETYLTRANSFERASE"/>
    <property type="match status" value="1"/>
</dbReference>
<dbReference type="AlphaFoldDB" id="H1SJ80"/>
<keyword evidence="1" id="KW-0808">Transferase</keyword>
<feature type="non-terminal residue" evidence="3">
    <location>
        <position position="1"/>
    </location>
</feature>
<accession>H1SJ80</accession>
<evidence type="ECO:0000256" key="1">
    <source>
        <dbReference type="ARBA" id="ARBA00022679"/>
    </source>
</evidence>
<name>H1SJ80_9BURK</name>
<feature type="domain" description="Thiolase N-terminal" evidence="2">
    <location>
        <begin position="2"/>
        <end position="51"/>
    </location>
</feature>
<gene>
    <name evidence="3" type="ORF">OR16_42879</name>
</gene>
<evidence type="ECO:0000313" key="3">
    <source>
        <dbReference type="EMBL" id="EHP37423.1"/>
    </source>
</evidence>
<dbReference type="PROSITE" id="PS00098">
    <property type="entry name" value="THIOLASE_1"/>
    <property type="match status" value="1"/>
</dbReference>